<dbReference type="Pfam" id="PF10016">
    <property type="entry name" value="DUF2259"/>
    <property type="match status" value="1"/>
</dbReference>
<reference evidence="2" key="1">
    <citation type="submission" date="2022-04" db="EMBL/GenBank/DDBJ databases">
        <title>Shinella lacus sp. nov., a novel member of the genus Shinella from water.</title>
        <authorList>
            <person name="Deng Y."/>
        </authorList>
    </citation>
    <scope>NUCLEOTIDE SEQUENCE</scope>
    <source>
        <strain evidence="2">JCM 31239</strain>
    </source>
</reference>
<sequence length="275" mass="29583">MDLSTRRHRRSHQKINQANEHGDGMVSNLGAVNMMRWTISLFAGFGLLASPAAAGDRASANFIGFSLEARHFAFEEYGIESDSGVAYSNIYLVDLGADPGQESTRISSVAEEGDSSDDLAAVRADARDKARPLIAERNIFVPAEIAALNGDGELIEDSSRISVNYPLPAWGTRTKTYSFQVTAFPTSSLAECDLQGDGQPQGYELRIASGLAESTLYRDDGILPVARGCPQSYGAYAVVVPGVGSTKERAVVIISYYPSSFEGPSRRFLAVPFTP</sequence>
<feature type="compositionally biased region" description="Basic residues" evidence="1">
    <location>
        <begin position="1"/>
        <end position="13"/>
    </location>
</feature>
<comment type="caution">
    <text evidence="2">The sequence shown here is derived from an EMBL/GenBank/DDBJ whole genome shotgun (WGS) entry which is preliminary data.</text>
</comment>
<organism evidence="2 3">
    <name type="scientific">Shinella curvata</name>
    <dbReference type="NCBI Taxonomy" id="1817964"/>
    <lineage>
        <taxon>Bacteria</taxon>
        <taxon>Pseudomonadati</taxon>
        <taxon>Pseudomonadota</taxon>
        <taxon>Alphaproteobacteria</taxon>
        <taxon>Hyphomicrobiales</taxon>
        <taxon>Rhizobiaceae</taxon>
        <taxon>Shinella</taxon>
    </lineage>
</organism>
<gene>
    <name evidence="2" type="ORF">GB928_004680</name>
</gene>
<dbReference type="EMBL" id="WHSC02000002">
    <property type="protein sequence ID" value="MDO6120473.1"/>
    <property type="molecule type" value="Genomic_DNA"/>
</dbReference>
<dbReference type="RefSeq" id="WP_244762070.1">
    <property type="nucleotide sequence ID" value="NZ_JALJCJ010000004.1"/>
</dbReference>
<evidence type="ECO:0000256" key="1">
    <source>
        <dbReference type="SAM" id="MobiDB-lite"/>
    </source>
</evidence>
<evidence type="ECO:0000313" key="3">
    <source>
        <dbReference type="Proteomes" id="UP001177080"/>
    </source>
</evidence>
<protein>
    <submittedName>
        <fullName evidence="2">DUF2259 domain-containing protein</fullName>
    </submittedName>
</protein>
<proteinExistence type="predicted"/>
<accession>A0ABT8XA26</accession>
<name>A0ABT8XA26_9HYPH</name>
<evidence type="ECO:0000313" key="2">
    <source>
        <dbReference type="EMBL" id="MDO6120473.1"/>
    </source>
</evidence>
<keyword evidence="3" id="KW-1185">Reference proteome</keyword>
<dbReference type="Proteomes" id="UP001177080">
    <property type="component" value="Unassembled WGS sequence"/>
</dbReference>
<feature type="region of interest" description="Disordered" evidence="1">
    <location>
        <begin position="1"/>
        <end position="22"/>
    </location>
</feature>
<dbReference type="InterPro" id="IPR018725">
    <property type="entry name" value="DUF2259_secreted"/>
</dbReference>